<evidence type="ECO:0000313" key="1">
    <source>
        <dbReference type="EMBL" id="KAF9651126.1"/>
    </source>
</evidence>
<gene>
    <name evidence="1" type="ORF">BDM02DRAFT_3267432</name>
</gene>
<name>A0ACB6ZN82_THEGA</name>
<accession>A0ACB6ZN82</accession>
<sequence>MSGTPRPTEQELEEAFIKITFQDDREDQNKDRLYPHWTENTSTPWSEPLVYAISELRKLYPGYTVVASPTGTTSVLGYPAAHVQSLRPDLMISESIFVPFARRMGTPGALAERVTYGCFQVVWQKYTFKLFVIKFLHGFSQYLYQFLIHEGTSEQPSKDLFVAAGGWSQALHDEIWVFNQGFWDKDPGLWQEVQRANWKDVILDEGFKTTLQKDVFGFFSSERVYLDLQIPWKRGIIFYGPPGNGKTISVKAIMKGALDKGHSPLYVKSFQSWAGEEYAMTQVFGKARAEAPCVLILEDLDSLINDRNRSFFLNQLDGLENNDGILVIGSTNHYDRLDPGITKRPSRFDRKFLFNNPTHDERILYVEYWQKKLKHNKEISFPDTLRDEIANLTYDFSFAYLKEAFVSALVLLAIDDSDEKSTFEQMVKRQIRALRDQLDEIETSPSVLRYPLQEPMPVIPREPQRPSPGHDGQITKDGVVNIESYERDIQSRAKAAIAYGRSFIA</sequence>
<evidence type="ECO:0000313" key="2">
    <source>
        <dbReference type="Proteomes" id="UP000886501"/>
    </source>
</evidence>
<protein>
    <submittedName>
        <fullName evidence="1">P-loop containing nucleoside triphosphate hydrolase protein</fullName>
    </submittedName>
</protein>
<reference evidence="1" key="1">
    <citation type="submission" date="2019-10" db="EMBL/GenBank/DDBJ databases">
        <authorList>
            <consortium name="DOE Joint Genome Institute"/>
            <person name="Kuo A."/>
            <person name="Miyauchi S."/>
            <person name="Kiss E."/>
            <person name="Drula E."/>
            <person name="Kohler A."/>
            <person name="Sanchez-Garcia M."/>
            <person name="Andreopoulos B."/>
            <person name="Barry K.W."/>
            <person name="Bonito G."/>
            <person name="Buee M."/>
            <person name="Carver A."/>
            <person name="Chen C."/>
            <person name="Cichocki N."/>
            <person name="Clum A."/>
            <person name="Culley D."/>
            <person name="Crous P.W."/>
            <person name="Fauchery L."/>
            <person name="Girlanda M."/>
            <person name="Hayes R."/>
            <person name="Keri Z."/>
            <person name="Labutti K."/>
            <person name="Lipzen A."/>
            <person name="Lombard V."/>
            <person name="Magnuson J."/>
            <person name="Maillard F."/>
            <person name="Morin E."/>
            <person name="Murat C."/>
            <person name="Nolan M."/>
            <person name="Ohm R."/>
            <person name="Pangilinan J."/>
            <person name="Pereira M."/>
            <person name="Perotto S."/>
            <person name="Peter M."/>
            <person name="Riley R."/>
            <person name="Sitrit Y."/>
            <person name="Stielow B."/>
            <person name="Szollosi G."/>
            <person name="Zifcakova L."/>
            <person name="Stursova M."/>
            <person name="Spatafora J.W."/>
            <person name="Tedersoo L."/>
            <person name="Vaario L.-M."/>
            <person name="Yamada A."/>
            <person name="Yan M."/>
            <person name="Wang P."/>
            <person name="Xu J."/>
            <person name="Bruns T."/>
            <person name="Baldrian P."/>
            <person name="Vilgalys R."/>
            <person name="Henrissat B."/>
            <person name="Grigoriev I.V."/>
            <person name="Hibbett D."/>
            <person name="Nagy L.G."/>
            <person name="Martin F.M."/>
        </authorList>
    </citation>
    <scope>NUCLEOTIDE SEQUENCE</scope>
    <source>
        <strain evidence="1">P2</strain>
    </source>
</reference>
<organism evidence="1 2">
    <name type="scientific">Thelephora ganbajun</name>
    <name type="common">Ganba fungus</name>
    <dbReference type="NCBI Taxonomy" id="370292"/>
    <lineage>
        <taxon>Eukaryota</taxon>
        <taxon>Fungi</taxon>
        <taxon>Dikarya</taxon>
        <taxon>Basidiomycota</taxon>
        <taxon>Agaricomycotina</taxon>
        <taxon>Agaricomycetes</taxon>
        <taxon>Thelephorales</taxon>
        <taxon>Thelephoraceae</taxon>
        <taxon>Thelephora</taxon>
    </lineage>
</organism>
<reference evidence="1" key="2">
    <citation type="journal article" date="2020" name="Nat. Commun.">
        <title>Large-scale genome sequencing of mycorrhizal fungi provides insights into the early evolution of symbiotic traits.</title>
        <authorList>
            <person name="Miyauchi S."/>
            <person name="Kiss E."/>
            <person name="Kuo A."/>
            <person name="Drula E."/>
            <person name="Kohler A."/>
            <person name="Sanchez-Garcia M."/>
            <person name="Morin E."/>
            <person name="Andreopoulos B."/>
            <person name="Barry K.W."/>
            <person name="Bonito G."/>
            <person name="Buee M."/>
            <person name="Carver A."/>
            <person name="Chen C."/>
            <person name="Cichocki N."/>
            <person name="Clum A."/>
            <person name="Culley D."/>
            <person name="Crous P.W."/>
            <person name="Fauchery L."/>
            <person name="Girlanda M."/>
            <person name="Hayes R.D."/>
            <person name="Keri Z."/>
            <person name="LaButti K."/>
            <person name="Lipzen A."/>
            <person name="Lombard V."/>
            <person name="Magnuson J."/>
            <person name="Maillard F."/>
            <person name="Murat C."/>
            <person name="Nolan M."/>
            <person name="Ohm R.A."/>
            <person name="Pangilinan J."/>
            <person name="Pereira M.F."/>
            <person name="Perotto S."/>
            <person name="Peter M."/>
            <person name="Pfister S."/>
            <person name="Riley R."/>
            <person name="Sitrit Y."/>
            <person name="Stielow J.B."/>
            <person name="Szollosi G."/>
            <person name="Zifcakova L."/>
            <person name="Stursova M."/>
            <person name="Spatafora J.W."/>
            <person name="Tedersoo L."/>
            <person name="Vaario L.M."/>
            <person name="Yamada A."/>
            <person name="Yan M."/>
            <person name="Wang P."/>
            <person name="Xu J."/>
            <person name="Bruns T."/>
            <person name="Baldrian P."/>
            <person name="Vilgalys R."/>
            <person name="Dunand C."/>
            <person name="Henrissat B."/>
            <person name="Grigoriev I.V."/>
            <person name="Hibbett D."/>
            <person name="Nagy L.G."/>
            <person name="Martin F.M."/>
        </authorList>
    </citation>
    <scope>NUCLEOTIDE SEQUENCE</scope>
    <source>
        <strain evidence="1">P2</strain>
    </source>
</reference>
<keyword evidence="2" id="KW-1185">Reference proteome</keyword>
<dbReference type="EMBL" id="MU117978">
    <property type="protein sequence ID" value="KAF9651126.1"/>
    <property type="molecule type" value="Genomic_DNA"/>
</dbReference>
<keyword evidence="1" id="KW-0378">Hydrolase</keyword>
<comment type="caution">
    <text evidence="1">The sequence shown here is derived from an EMBL/GenBank/DDBJ whole genome shotgun (WGS) entry which is preliminary data.</text>
</comment>
<dbReference type="Proteomes" id="UP000886501">
    <property type="component" value="Unassembled WGS sequence"/>
</dbReference>
<proteinExistence type="predicted"/>